<dbReference type="Proteomes" id="UP001262582">
    <property type="component" value="Unassembled WGS sequence"/>
</dbReference>
<dbReference type="RefSeq" id="WP_311504443.1">
    <property type="nucleotide sequence ID" value="NZ_JAVRHK010000015.1"/>
</dbReference>
<sequence length="85" mass="9746">MIPVMAGKAMTFMMIPIIEQYNVYELRDEKTSETFIIAHSKDSDVLPQEKIVIAGVIKELKTNKDKNAPGRKFLEAIYHMVPESY</sequence>
<organism evidence="1 2">
    <name type="scientific">Autumnicola musiva</name>
    <dbReference type="NCBI Taxonomy" id="3075589"/>
    <lineage>
        <taxon>Bacteria</taxon>
        <taxon>Pseudomonadati</taxon>
        <taxon>Bacteroidota</taxon>
        <taxon>Flavobacteriia</taxon>
        <taxon>Flavobacteriales</taxon>
        <taxon>Flavobacteriaceae</taxon>
        <taxon>Autumnicola</taxon>
    </lineage>
</organism>
<name>A0ABU3DAV9_9FLAO</name>
<protein>
    <submittedName>
        <fullName evidence="1">Uncharacterized protein</fullName>
    </submittedName>
</protein>
<evidence type="ECO:0000313" key="1">
    <source>
        <dbReference type="EMBL" id="MDT0678108.1"/>
    </source>
</evidence>
<dbReference type="EMBL" id="JAVRHK010000015">
    <property type="protein sequence ID" value="MDT0678108.1"/>
    <property type="molecule type" value="Genomic_DNA"/>
</dbReference>
<accession>A0ABU3DAV9</accession>
<gene>
    <name evidence="1" type="ORF">RM539_16115</name>
</gene>
<keyword evidence="2" id="KW-1185">Reference proteome</keyword>
<comment type="caution">
    <text evidence="1">The sequence shown here is derived from an EMBL/GenBank/DDBJ whole genome shotgun (WGS) entry which is preliminary data.</text>
</comment>
<reference evidence="1 2" key="1">
    <citation type="submission" date="2023-09" db="EMBL/GenBank/DDBJ databases">
        <authorList>
            <person name="Rey-Velasco X."/>
        </authorList>
    </citation>
    <scope>NUCLEOTIDE SEQUENCE [LARGE SCALE GENOMIC DNA]</scope>
    <source>
        <strain evidence="1 2">F117</strain>
    </source>
</reference>
<proteinExistence type="predicted"/>
<evidence type="ECO:0000313" key="2">
    <source>
        <dbReference type="Proteomes" id="UP001262582"/>
    </source>
</evidence>